<proteinExistence type="predicted"/>
<dbReference type="GO" id="GO:0080183">
    <property type="term" value="P:response to photooxidative stress"/>
    <property type="evidence" value="ECO:0007669"/>
    <property type="project" value="InterPro"/>
</dbReference>
<feature type="region of interest" description="Disordered" evidence="1">
    <location>
        <begin position="74"/>
        <end position="111"/>
    </location>
</feature>
<accession>A0A6N2C6Q0</accession>
<sequence length="338" mass="37430">MSPTISMLSFLPLKYLKSIVDGHLHSHSTFKLQTSNMPSFINVQDSNESDFPISLKESKKSEILTIPLPMPPSKKFLSNSLPNSTTSSPRFASKKKSKNQPSPLSNNPLARQHSVALANLERLKEDHLRRSKSCGEGRSSAPPDKHVVGLITKVMNNSSNSSVKHVEESKVDEVESIDQKFKCGAMCLFIPGLGKAKQVRARRVEIETEIVHSVSRKVSLEKFECGSWTSSAIINDEENENDDSNLFFDLPIELIQCSEDKDMTCSPVTTGFVFDKEPKGVLKNIPTAKTSESTTRHVRFSTSSPDPDSDSGLPTSCMTPRMRKAREDFNALLEAQCA</sequence>
<feature type="compositionally biased region" description="Low complexity" evidence="1">
    <location>
        <begin position="301"/>
        <end position="316"/>
    </location>
</feature>
<dbReference type="GO" id="GO:0009535">
    <property type="term" value="C:chloroplast thylakoid membrane"/>
    <property type="evidence" value="ECO:0007669"/>
    <property type="project" value="InterPro"/>
</dbReference>
<dbReference type="AlphaFoldDB" id="A0A6N2C6Q0"/>
<feature type="compositionally biased region" description="Low complexity" evidence="1">
    <location>
        <begin position="77"/>
        <end position="89"/>
    </location>
</feature>
<name>A0A6N2C6Q0_SOLCI</name>
<evidence type="ECO:0000256" key="1">
    <source>
        <dbReference type="SAM" id="MobiDB-lite"/>
    </source>
</evidence>
<evidence type="ECO:0000313" key="2">
    <source>
        <dbReference type="EMBL" id="TMX01291.1"/>
    </source>
</evidence>
<dbReference type="EMBL" id="RXGB01000888">
    <property type="protein sequence ID" value="TMX01291.1"/>
    <property type="molecule type" value="Genomic_DNA"/>
</dbReference>
<dbReference type="PANTHER" id="PTHR33672">
    <property type="entry name" value="YCF3-INTERACTING PROTEIN 1, CHLOROPLASTIC"/>
    <property type="match status" value="1"/>
</dbReference>
<feature type="region of interest" description="Disordered" evidence="1">
    <location>
        <begin position="287"/>
        <end position="318"/>
    </location>
</feature>
<dbReference type="InterPro" id="IPR040340">
    <property type="entry name" value="CEST/Y3IP1"/>
</dbReference>
<organism evidence="2">
    <name type="scientific">Solanum chilense</name>
    <name type="common">Tomato</name>
    <name type="synonym">Lycopersicon chilense</name>
    <dbReference type="NCBI Taxonomy" id="4083"/>
    <lineage>
        <taxon>Eukaryota</taxon>
        <taxon>Viridiplantae</taxon>
        <taxon>Streptophyta</taxon>
        <taxon>Embryophyta</taxon>
        <taxon>Tracheophyta</taxon>
        <taxon>Spermatophyta</taxon>
        <taxon>Magnoliopsida</taxon>
        <taxon>eudicotyledons</taxon>
        <taxon>Gunneridae</taxon>
        <taxon>Pentapetalae</taxon>
        <taxon>asterids</taxon>
        <taxon>lamiids</taxon>
        <taxon>Solanales</taxon>
        <taxon>Solanaceae</taxon>
        <taxon>Solanoideae</taxon>
        <taxon>Solaneae</taxon>
        <taxon>Solanum</taxon>
        <taxon>Solanum subgen. Lycopersicon</taxon>
    </lineage>
</organism>
<comment type="caution">
    <text evidence="2">The sequence shown here is derived from an EMBL/GenBank/DDBJ whole genome shotgun (WGS) entry which is preliminary data.</text>
</comment>
<reference evidence="2" key="1">
    <citation type="submission" date="2019-05" db="EMBL/GenBank/DDBJ databases">
        <title>The de novo reference genome and transcriptome assemblies of the wild tomato species Solanum chilense.</title>
        <authorList>
            <person name="Stam R."/>
            <person name="Nosenko T."/>
            <person name="Hoerger A.C."/>
            <person name="Stephan W."/>
            <person name="Seidel M.A."/>
            <person name="Kuhn J.M.M."/>
            <person name="Haberer G."/>
            <person name="Tellier A."/>
        </authorList>
    </citation>
    <scope>NUCLEOTIDE SEQUENCE</scope>
    <source>
        <tissue evidence="2">Mature leaves</tissue>
    </source>
</reference>
<protein>
    <submittedName>
        <fullName evidence="2">Uncharacterized protein</fullName>
    </submittedName>
</protein>
<feature type="compositionally biased region" description="Polar residues" evidence="1">
    <location>
        <begin position="99"/>
        <end position="109"/>
    </location>
</feature>
<dbReference type="GO" id="GO:0048564">
    <property type="term" value="P:photosystem I assembly"/>
    <property type="evidence" value="ECO:0007669"/>
    <property type="project" value="InterPro"/>
</dbReference>
<dbReference type="PANTHER" id="PTHR33672:SF24">
    <property type="entry name" value="OS01G0798600 PROTEIN"/>
    <property type="match status" value="1"/>
</dbReference>
<gene>
    <name evidence="2" type="ORF">EJD97_024758</name>
</gene>